<evidence type="ECO:0000313" key="2">
    <source>
        <dbReference type="EMBL" id="KAJ9162072.1"/>
    </source>
</evidence>
<feature type="compositionally biased region" description="Basic and acidic residues" evidence="1">
    <location>
        <begin position="72"/>
        <end position="91"/>
    </location>
</feature>
<protein>
    <submittedName>
        <fullName evidence="2">Uncharacterized protein</fullName>
    </submittedName>
</protein>
<feature type="compositionally biased region" description="Gly residues" evidence="1">
    <location>
        <begin position="213"/>
        <end position="223"/>
    </location>
</feature>
<feature type="region of interest" description="Disordered" evidence="1">
    <location>
        <begin position="27"/>
        <end position="104"/>
    </location>
</feature>
<feature type="region of interest" description="Disordered" evidence="1">
    <location>
        <begin position="137"/>
        <end position="175"/>
    </location>
</feature>
<evidence type="ECO:0000313" key="3">
    <source>
        <dbReference type="Proteomes" id="UP001174691"/>
    </source>
</evidence>
<sequence length="385" mass="41974">MKNSLPSPLREKITLFESLNRPATRAAHNLRKMASTTSTQIWRRLSGSFDKELDKTPATSHDGAGAGPSHTSAKEEENKKKKEKKKDESRAAHGRSRVVESGRVARGFEPARNIRPSLARESTFFVQGTISRVPRGVVTRRQQQQHQHQQMQRTRAARGGSDDAPSLPDLDFEVDGAADGGTMLGMFEREFNIHFSFTGHSRRGGKSGATTDGSGGNGSGGVGDENTNPRPAVVVARAHRNNHPEQQNTAKSRASPVPSIRSARGLSGARRPPLPPPPPAIPPRNPDRMTMRKRPATPAPAMNRDGGFCDNRRPPPPVVDGGMVRVDDEDCDDDDGMEEEEMVVSSAQCGLAHPRPSRVLDVRRFVGYCRETARTRGVGRVVGKL</sequence>
<reference evidence="2" key="1">
    <citation type="submission" date="2022-07" db="EMBL/GenBank/DDBJ databases">
        <title>Fungi with potential for degradation of polypropylene.</title>
        <authorList>
            <person name="Gostincar C."/>
        </authorList>
    </citation>
    <scope>NUCLEOTIDE SEQUENCE</scope>
    <source>
        <strain evidence="2">EXF-13287</strain>
    </source>
</reference>
<keyword evidence="3" id="KW-1185">Reference proteome</keyword>
<dbReference type="Proteomes" id="UP001174691">
    <property type="component" value="Unassembled WGS sequence"/>
</dbReference>
<gene>
    <name evidence="2" type="ORF">NKR19_g1643</name>
</gene>
<feature type="compositionally biased region" description="Pro residues" evidence="1">
    <location>
        <begin position="272"/>
        <end position="284"/>
    </location>
</feature>
<dbReference type="EMBL" id="JANBVN010000015">
    <property type="protein sequence ID" value="KAJ9162072.1"/>
    <property type="molecule type" value="Genomic_DNA"/>
</dbReference>
<comment type="caution">
    <text evidence="2">The sequence shown here is derived from an EMBL/GenBank/DDBJ whole genome shotgun (WGS) entry which is preliminary data.</text>
</comment>
<dbReference type="AlphaFoldDB" id="A0AA38SI29"/>
<feature type="region of interest" description="Disordered" evidence="1">
    <location>
        <begin position="198"/>
        <end position="326"/>
    </location>
</feature>
<proteinExistence type="predicted"/>
<evidence type="ECO:0000256" key="1">
    <source>
        <dbReference type="SAM" id="MobiDB-lite"/>
    </source>
</evidence>
<feature type="compositionally biased region" description="Low complexity" evidence="1">
    <location>
        <begin position="139"/>
        <end position="158"/>
    </location>
</feature>
<organism evidence="2 3">
    <name type="scientific">Coniochaeta hoffmannii</name>
    <dbReference type="NCBI Taxonomy" id="91930"/>
    <lineage>
        <taxon>Eukaryota</taxon>
        <taxon>Fungi</taxon>
        <taxon>Dikarya</taxon>
        <taxon>Ascomycota</taxon>
        <taxon>Pezizomycotina</taxon>
        <taxon>Sordariomycetes</taxon>
        <taxon>Sordariomycetidae</taxon>
        <taxon>Coniochaetales</taxon>
        <taxon>Coniochaetaceae</taxon>
        <taxon>Coniochaeta</taxon>
    </lineage>
</organism>
<name>A0AA38SI29_9PEZI</name>
<accession>A0AA38SI29</accession>